<keyword evidence="2" id="KW-1133">Transmembrane helix</keyword>
<protein>
    <submittedName>
        <fullName evidence="3">Uncharacterized protein</fullName>
    </submittedName>
</protein>
<comment type="caution">
    <text evidence="3">The sequence shown here is derived from an EMBL/GenBank/DDBJ whole genome shotgun (WGS) entry which is preliminary data.</text>
</comment>
<accession>A0ABU5A2X0</accession>
<evidence type="ECO:0000313" key="3">
    <source>
        <dbReference type="EMBL" id="MDX8530608.1"/>
    </source>
</evidence>
<dbReference type="Proteomes" id="UP001285154">
    <property type="component" value="Unassembled WGS sequence"/>
</dbReference>
<evidence type="ECO:0000256" key="1">
    <source>
        <dbReference type="SAM" id="MobiDB-lite"/>
    </source>
</evidence>
<keyword evidence="2" id="KW-0812">Transmembrane</keyword>
<keyword evidence="4" id="KW-1185">Reference proteome</keyword>
<sequence>MDRPSEMTMPRFNDILRNDPHQPGDGAPDNGRDEKPRPFPTLSTFLGMAAVLFVLWLLATGLPHLFPKTEHPAPSNVTDTGAQK</sequence>
<evidence type="ECO:0000256" key="2">
    <source>
        <dbReference type="SAM" id="Phobius"/>
    </source>
</evidence>
<feature type="region of interest" description="Disordered" evidence="1">
    <location>
        <begin position="1"/>
        <end position="41"/>
    </location>
</feature>
<gene>
    <name evidence="3" type="ORF">RFM42_06450</name>
</gene>
<evidence type="ECO:0000313" key="4">
    <source>
        <dbReference type="Proteomes" id="UP001285154"/>
    </source>
</evidence>
<name>A0ABU5A2X0_9HYPH</name>
<feature type="transmembrane region" description="Helical" evidence="2">
    <location>
        <begin position="45"/>
        <end position="66"/>
    </location>
</feature>
<keyword evidence="2" id="KW-0472">Membrane</keyword>
<dbReference type="RefSeq" id="WP_320319244.1">
    <property type="nucleotide sequence ID" value="NZ_JAVIIR010000001.1"/>
</dbReference>
<proteinExistence type="predicted"/>
<dbReference type="EMBL" id="JAVIIQ010000002">
    <property type="protein sequence ID" value="MDX8530608.1"/>
    <property type="molecule type" value="Genomic_DNA"/>
</dbReference>
<organism evidence="3 4">
    <name type="scientific">Mesorhizobium vachelliae</name>
    <dbReference type="NCBI Taxonomy" id="3072309"/>
    <lineage>
        <taxon>Bacteria</taxon>
        <taxon>Pseudomonadati</taxon>
        <taxon>Pseudomonadota</taxon>
        <taxon>Alphaproteobacteria</taxon>
        <taxon>Hyphomicrobiales</taxon>
        <taxon>Phyllobacteriaceae</taxon>
        <taxon>Mesorhizobium</taxon>
    </lineage>
</organism>
<reference evidence="3 4" key="1">
    <citation type="submission" date="2023-08" db="EMBL/GenBank/DDBJ databases">
        <title>Implementing the SeqCode for naming new Mesorhizobium species isolated from Vachellia karroo root nodules.</title>
        <authorList>
            <person name="Van Lill M."/>
        </authorList>
    </citation>
    <scope>NUCLEOTIDE SEQUENCE [LARGE SCALE GENOMIC DNA]</scope>
    <source>
        <strain evidence="3 4">VK25D</strain>
    </source>
</reference>